<dbReference type="Proteomes" id="UP000782241">
    <property type="component" value="Unassembled WGS sequence"/>
</dbReference>
<proteinExistence type="predicted"/>
<protein>
    <recommendedName>
        <fullName evidence="3">NmrA-like domain-containing protein</fullName>
    </recommendedName>
</protein>
<feature type="domain" description="NmrA-like" evidence="3">
    <location>
        <begin position="6"/>
        <end position="225"/>
    </location>
</feature>
<dbReference type="CDD" id="cd05259">
    <property type="entry name" value="PCBER_SDR_a"/>
    <property type="match status" value="1"/>
</dbReference>
<sequence length="304" mass="33257">MAPRIKNVALAGATGQLGSRILTALVNLGHFNITVLTRNAAPTSFPEGVIAREVDYTSTESLVDAIRGQEAVIDSTHSYESEGPRRLLDACVEVGVYRYIPPEFGSDPTSPDVQALPFFRRKTEIAKYRAEKLKGSSLTWTAVACGPFLEAIEDGGLGIDVKAKKIAWYGEDGHLVSPFSTLEAVGKATAQVLLHPEETANRVVYISSVNIGQRRLVELAKEALGSDGWIENIVDIQDKYEWAQAELRKGEFKQEVIMAILRYSMTSAAYTYTWPKSDNALLSVEEFSDAEVKELVLKCAGVVA</sequence>
<dbReference type="PANTHER" id="PTHR47706">
    <property type="entry name" value="NMRA-LIKE FAMILY PROTEIN"/>
    <property type="match status" value="1"/>
</dbReference>
<evidence type="ECO:0000259" key="3">
    <source>
        <dbReference type="Pfam" id="PF05368"/>
    </source>
</evidence>
<evidence type="ECO:0000256" key="1">
    <source>
        <dbReference type="ARBA" id="ARBA00022857"/>
    </source>
</evidence>
<dbReference type="InterPro" id="IPR036291">
    <property type="entry name" value="NAD(P)-bd_dom_sf"/>
</dbReference>
<dbReference type="InterPro" id="IPR008030">
    <property type="entry name" value="NmrA-like"/>
</dbReference>
<dbReference type="Gene3D" id="3.40.50.720">
    <property type="entry name" value="NAD(P)-binding Rossmann-like Domain"/>
    <property type="match status" value="1"/>
</dbReference>
<dbReference type="SUPFAM" id="SSF51735">
    <property type="entry name" value="NAD(P)-binding Rossmann-fold domains"/>
    <property type="match status" value="1"/>
</dbReference>
<name>A0A9P7H2U2_9HYPO</name>
<dbReference type="EMBL" id="JAGPUO010000017">
    <property type="protein sequence ID" value="KAG5657372.1"/>
    <property type="molecule type" value="Genomic_DNA"/>
</dbReference>
<dbReference type="InterPro" id="IPR045312">
    <property type="entry name" value="PCBER-like"/>
</dbReference>
<dbReference type="GO" id="GO:0016491">
    <property type="term" value="F:oxidoreductase activity"/>
    <property type="evidence" value="ECO:0007669"/>
    <property type="project" value="UniProtKB-KW"/>
</dbReference>
<dbReference type="Pfam" id="PF05368">
    <property type="entry name" value="NmrA"/>
    <property type="match status" value="1"/>
</dbReference>
<evidence type="ECO:0000256" key="2">
    <source>
        <dbReference type="ARBA" id="ARBA00023002"/>
    </source>
</evidence>
<dbReference type="AlphaFoldDB" id="A0A9P7H2U2"/>
<dbReference type="InterPro" id="IPR051609">
    <property type="entry name" value="NmrA/Isoflavone_reductase-like"/>
</dbReference>
<dbReference type="PANTHER" id="PTHR47706:SF1">
    <property type="entry name" value="CIPA-LIKE, PUTATIVE (AFU_ORTHOLOGUE AFUA_1G12460)-RELATED"/>
    <property type="match status" value="1"/>
</dbReference>
<comment type="caution">
    <text evidence="4">The sequence shown here is derived from an EMBL/GenBank/DDBJ whole genome shotgun (WGS) entry which is preliminary data.</text>
</comment>
<reference evidence="4" key="1">
    <citation type="submission" date="2021-04" db="EMBL/GenBank/DDBJ databases">
        <title>Draft genome of Fusarium avenaceum strain F156N33, isolated from an atmospheric sample in Virginia.</title>
        <authorList>
            <person name="Yang S."/>
            <person name="Vinatzer B.A."/>
            <person name="Coleman J."/>
        </authorList>
    </citation>
    <scope>NUCLEOTIDE SEQUENCE</scope>
    <source>
        <strain evidence="4">F156N33</strain>
    </source>
</reference>
<keyword evidence="2" id="KW-0560">Oxidoreductase</keyword>
<evidence type="ECO:0000313" key="5">
    <source>
        <dbReference type="Proteomes" id="UP000782241"/>
    </source>
</evidence>
<keyword evidence="5" id="KW-1185">Reference proteome</keyword>
<evidence type="ECO:0000313" key="4">
    <source>
        <dbReference type="EMBL" id="KAG5657372.1"/>
    </source>
</evidence>
<keyword evidence="1" id="KW-0521">NADP</keyword>
<organism evidence="4 5">
    <name type="scientific">Fusarium avenaceum</name>
    <dbReference type="NCBI Taxonomy" id="40199"/>
    <lineage>
        <taxon>Eukaryota</taxon>
        <taxon>Fungi</taxon>
        <taxon>Dikarya</taxon>
        <taxon>Ascomycota</taxon>
        <taxon>Pezizomycotina</taxon>
        <taxon>Sordariomycetes</taxon>
        <taxon>Hypocreomycetidae</taxon>
        <taxon>Hypocreales</taxon>
        <taxon>Nectriaceae</taxon>
        <taxon>Fusarium</taxon>
        <taxon>Fusarium tricinctum species complex</taxon>
    </lineage>
</organism>
<accession>A0A9P7H2U2</accession>
<gene>
    <name evidence="4" type="ORF">KAF25_005936</name>
</gene>